<accession>A0ABQ6P4S0</accession>
<dbReference type="InterPro" id="IPR044033">
    <property type="entry name" value="GpV-like_apex"/>
</dbReference>
<protein>
    <recommendedName>
        <fullName evidence="1">Gp5/Type VI secretion system Vgr protein OB-fold domain-containing protein</fullName>
    </recommendedName>
</protein>
<evidence type="ECO:0000259" key="1">
    <source>
        <dbReference type="Pfam" id="PF04717"/>
    </source>
</evidence>
<dbReference type="InterPro" id="IPR037026">
    <property type="entry name" value="Vgr_OB-fold_dom_sf"/>
</dbReference>
<dbReference type="Pfam" id="PF18946">
    <property type="entry name" value="Apex"/>
    <property type="match status" value="1"/>
</dbReference>
<gene>
    <name evidence="2" type="ORF">NUTIK01_06320</name>
</gene>
<keyword evidence="3" id="KW-1185">Reference proteome</keyword>
<dbReference type="Pfam" id="PF04717">
    <property type="entry name" value="Phage_base_V"/>
    <property type="match status" value="1"/>
</dbReference>
<dbReference type="InterPro" id="IPR013046">
    <property type="entry name" value="GpV/Gp45"/>
</dbReference>
<reference evidence="2 3" key="1">
    <citation type="submission" date="2023-06" db="EMBL/GenBank/DDBJ databases">
        <title>Draft genome sequence of Novosphingobium sp. strain IK01.</title>
        <authorList>
            <person name="Hatamoto M."/>
            <person name="Ikarashi T."/>
            <person name="Yamaguchi T."/>
        </authorList>
    </citation>
    <scope>NUCLEOTIDE SEQUENCE [LARGE SCALE GENOMIC DNA]</scope>
    <source>
        <strain evidence="2 3">IK01</strain>
    </source>
</reference>
<evidence type="ECO:0000313" key="3">
    <source>
        <dbReference type="Proteomes" id="UP001187221"/>
    </source>
</evidence>
<dbReference type="EMBL" id="BTFW01000001">
    <property type="protein sequence ID" value="GMM59855.1"/>
    <property type="molecule type" value="Genomic_DNA"/>
</dbReference>
<dbReference type="InterPro" id="IPR006531">
    <property type="entry name" value="Gp5/Vgr_OB"/>
</dbReference>
<proteinExistence type="predicted"/>
<dbReference type="RefSeq" id="WP_317973686.1">
    <property type="nucleotide sequence ID" value="NZ_BTFW01000001.1"/>
</dbReference>
<feature type="domain" description="Gp5/Type VI secretion system Vgr protein OB-fold" evidence="1">
    <location>
        <begin position="18"/>
        <end position="84"/>
    </location>
</feature>
<dbReference type="Gene3D" id="2.40.50.230">
    <property type="entry name" value="Gp5 N-terminal domain"/>
    <property type="match status" value="1"/>
</dbReference>
<organism evidence="2 3">
    <name type="scientific">Novosphingobium pituita</name>
    <dbReference type="NCBI Taxonomy" id="3056842"/>
    <lineage>
        <taxon>Bacteria</taxon>
        <taxon>Pseudomonadati</taxon>
        <taxon>Pseudomonadota</taxon>
        <taxon>Alphaproteobacteria</taxon>
        <taxon>Sphingomonadales</taxon>
        <taxon>Sphingomonadaceae</taxon>
        <taxon>Novosphingobium</taxon>
    </lineage>
</organism>
<dbReference type="NCBIfam" id="TIGR01644">
    <property type="entry name" value="phage_P2_V"/>
    <property type="match status" value="1"/>
</dbReference>
<evidence type="ECO:0000313" key="2">
    <source>
        <dbReference type="EMBL" id="GMM59855.1"/>
    </source>
</evidence>
<sequence>MRSPEDTPTDADQLIRFGVIASVDLSAGRCIVSLDDESRSPPIRWIERRAGRTRTWSPPSQGEQVVLLCPGGEIGAAVALRGLFSSACPAPGNDEAELIEFEDGAVFSYDPKAHALACILPAGGTAEITAPGGFTLVGDLVVRGKVSADGDVLSGSISLSRHRHSGVSSGSSQSGGPL</sequence>
<dbReference type="Gene3D" id="6.20.150.10">
    <property type="match status" value="1"/>
</dbReference>
<comment type="caution">
    <text evidence="2">The sequence shown here is derived from an EMBL/GenBank/DDBJ whole genome shotgun (WGS) entry which is preliminary data.</text>
</comment>
<name>A0ABQ6P4S0_9SPHN</name>
<dbReference type="Proteomes" id="UP001187221">
    <property type="component" value="Unassembled WGS sequence"/>
</dbReference>